<dbReference type="RefSeq" id="WP_118631356.1">
    <property type="nucleotide sequence ID" value="NZ_CAJUON010000007.1"/>
</dbReference>
<dbReference type="InterPro" id="IPR019756">
    <property type="entry name" value="Pept_S26A_signal_pept_1_Ser-AS"/>
</dbReference>
<evidence type="ECO:0000256" key="3">
    <source>
        <dbReference type="ARBA" id="ARBA00013208"/>
    </source>
</evidence>
<accession>A0A6I3RXJ1</accession>
<dbReference type="Proteomes" id="UP000462362">
    <property type="component" value="Unassembled WGS sequence"/>
</dbReference>
<evidence type="ECO:0000256" key="6">
    <source>
        <dbReference type="ARBA" id="ARBA00022801"/>
    </source>
</evidence>
<dbReference type="EC" id="3.4.21.89" evidence="3 7"/>
<dbReference type="InterPro" id="IPR000223">
    <property type="entry name" value="Pept_S26A_signal_pept_1"/>
</dbReference>
<dbReference type="PROSITE" id="PS00501">
    <property type="entry name" value="SPASE_I_1"/>
    <property type="match status" value="1"/>
</dbReference>
<protein>
    <recommendedName>
        <fullName evidence="4 7">Signal peptidase I</fullName>
        <ecNumber evidence="3 7">3.4.21.89</ecNumber>
    </recommendedName>
</protein>
<keyword evidence="7" id="KW-0472">Membrane</keyword>
<organism evidence="10 11">
    <name type="scientific">Parasutterella excrementihominis</name>
    <dbReference type="NCBI Taxonomy" id="487175"/>
    <lineage>
        <taxon>Bacteria</taxon>
        <taxon>Pseudomonadati</taxon>
        <taxon>Pseudomonadota</taxon>
        <taxon>Betaproteobacteria</taxon>
        <taxon>Burkholderiales</taxon>
        <taxon>Sutterellaceae</taxon>
        <taxon>Parasutterella</taxon>
    </lineage>
</organism>
<dbReference type="InterPro" id="IPR036286">
    <property type="entry name" value="LexA/Signal_pep-like_sf"/>
</dbReference>
<sequence length="296" mass="33878">MTFSLILFLLTVFTGVLWVLDVFIWAPKRRAAAQDELTAFDRDNADSLRRGEQTVVATRNAIVQASTDRPKWLEYTAGFFPVIFFIFILRSFLFEPFRIPSGSMMPTLETGDMILVNKYQYGLRLPVLNTKILPIGEPERGDVVVFRYPPNENIDYIKRVIGLPGDKIEYINKKLSINGKPVPIGEIGEYYDEAKMQSLEEFLEKLDKTEHHLLINPRAPSSVYPLSTHTDPKACDYVPGGLVCTVPKDKYFVMGDNRDNSEDSRYWGFVPEKNLVGRAFMVWMNVSKPSRIGFFN</sequence>
<evidence type="ECO:0000313" key="10">
    <source>
        <dbReference type="EMBL" id="MTU42263.1"/>
    </source>
</evidence>
<feature type="transmembrane region" description="Helical" evidence="7">
    <location>
        <begin position="6"/>
        <end position="26"/>
    </location>
</feature>
<name>A0A6I3RXJ1_9BURK</name>
<dbReference type="NCBIfam" id="TIGR02227">
    <property type="entry name" value="sigpep_I_bact"/>
    <property type="match status" value="1"/>
</dbReference>
<dbReference type="CDD" id="cd06530">
    <property type="entry name" value="S26_SPase_I"/>
    <property type="match status" value="1"/>
</dbReference>
<evidence type="ECO:0000256" key="4">
    <source>
        <dbReference type="ARBA" id="ARBA00019232"/>
    </source>
</evidence>
<dbReference type="GO" id="GO:0009003">
    <property type="term" value="F:signal peptidase activity"/>
    <property type="evidence" value="ECO:0007669"/>
    <property type="project" value="UniProtKB-EC"/>
</dbReference>
<dbReference type="PANTHER" id="PTHR43390">
    <property type="entry name" value="SIGNAL PEPTIDASE I"/>
    <property type="match status" value="1"/>
</dbReference>
<dbReference type="SUPFAM" id="SSF51306">
    <property type="entry name" value="LexA/Signal peptidase"/>
    <property type="match status" value="1"/>
</dbReference>
<gene>
    <name evidence="10" type="primary">lepB</name>
    <name evidence="10" type="ORF">GMD42_01230</name>
</gene>
<dbReference type="PRINTS" id="PR00727">
    <property type="entry name" value="LEADERPTASE"/>
</dbReference>
<dbReference type="GO" id="GO:0016020">
    <property type="term" value="C:membrane"/>
    <property type="evidence" value="ECO:0007669"/>
    <property type="project" value="UniProtKB-SubCell"/>
</dbReference>
<keyword evidence="5 7" id="KW-0645">Protease</keyword>
<feature type="transmembrane region" description="Helical" evidence="7">
    <location>
        <begin position="72"/>
        <end position="93"/>
    </location>
</feature>
<keyword evidence="7" id="KW-0812">Transmembrane</keyword>
<comment type="similarity">
    <text evidence="2 8">Belongs to the peptidase S26 family.</text>
</comment>
<dbReference type="Pfam" id="PF10502">
    <property type="entry name" value="Peptidase_S26"/>
    <property type="match status" value="1"/>
</dbReference>
<reference evidence="10 11" key="1">
    <citation type="journal article" date="2019" name="Nat. Med.">
        <title>A library of human gut bacterial isolates paired with longitudinal multiomics data enables mechanistic microbiome research.</title>
        <authorList>
            <person name="Poyet M."/>
            <person name="Groussin M."/>
            <person name="Gibbons S.M."/>
            <person name="Avila-Pacheco J."/>
            <person name="Jiang X."/>
            <person name="Kearney S.M."/>
            <person name="Perrotta A.R."/>
            <person name="Berdy B."/>
            <person name="Zhao S."/>
            <person name="Lieberman T.D."/>
            <person name="Swanson P.K."/>
            <person name="Smith M."/>
            <person name="Roesemann S."/>
            <person name="Alexander J.E."/>
            <person name="Rich S.A."/>
            <person name="Livny J."/>
            <person name="Vlamakis H."/>
            <person name="Clish C."/>
            <person name="Bullock K."/>
            <person name="Deik A."/>
            <person name="Scott J."/>
            <person name="Pierce K.A."/>
            <person name="Xavier R.J."/>
            <person name="Alm E.J."/>
        </authorList>
    </citation>
    <scope>NUCLEOTIDE SEQUENCE [LARGE SCALE GENOMIC DNA]</scope>
    <source>
        <strain evidence="10 11">BIOML-A2</strain>
    </source>
</reference>
<evidence type="ECO:0000256" key="1">
    <source>
        <dbReference type="ARBA" id="ARBA00000677"/>
    </source>
</evidence>
<dbReference type="Gene3D" id="2.10.109.10">
    <property type="entry name" value="Umud Fragment, subunit A"/>
    <property type="match status" value="1"/>
</dbReference>
<dbReference type="GO" id="GO:0006465">
    <property type="term" value="P:signal peptide processing"/>
    <property type="evidence" value="ECO:0007669"/>
    <property type="project" value="InterPro"/>
</dbReference>
<dbReference type="GO" id="GO:0004252">
    <property type="term" value="F:serine-type endopeptidase activity"/>
    <property type="evidence" value="ECO:0007669"/>
    <property type="project" value="InterPro"/>
</dbReference>
<dbReference type="PROSITE" id="PS00761">
    <property type="entry name" value="SPASE_I_3"/>
    <property type="match status" value="1"/>
</dbReference>
<dbReference type="PANTHER" id="PTHR43390:SF1">
    <property type="entry name" value="CHLOROPLAST PROCESSING PEPTIDASE"/>
    <property type="match status" value="1"/>
</dbReference>
<comment type="caution">
    <text evidence="10">The sequence shown here is derived from an EMBL/GenBank/DDBJ whole genome shotgun (WGS) entry which is preliminary data.</text>
</comment>
<comment type="subcellular location">
    <subcellularLocation>
        <location evidence="8">Membrane</location>
        <topology evidence="8">Single-pass type II membrane protein</topology>
    </subcellularLocation>
</comment>
<dbReference type="AlphaFoldDB" id="A0A6I3RXJ1"/>
<dbReference type="EMBL" id="WNCL01000002">
    <property type="protein sequence ID" value="MTU42263.1"/>
    <property type="molecule type" value="Genomic_DNA"/>
</dbReference>
<evidence type="ECO:0000259" key="9">
    <source>
        <dbReference type="Pfam" id="PF10502"/>
    </source>
</evidence>
<dbReference type="PROSITE" id="PS00760">
    <property type="entry name" value="SPASE_I_2"/>
    <property type="match status" value="1"/>
</dbReference>
<comment type="catalytic activity">
    <reaction evidence="1 7">
        <text>Cleavage of hydrophobic, N-terminal signal or leader sequences from secreted and periplasmic proteins.</text>
        <dbReference type="EC" id="3.4.21.89"/>
    </reaction>
</comment>
<dbReference type="InterPro" id="IPR019533">
    <property type="entry name" value="Peptidase_S26"/>
</dbReference>
<feature type="domain" description="Peptidase S26" evidence="9">
    <location>
        <begin position="73"/>
        <end position="283"/>
    </location>
</feature>
<evidence type="ECO:0000256" key="2">
    <source>
        <dbReference type="ARBA" id="ARBA00009370"/>
    </source>
</evidence>
<comment type="caution">
    <text evidence="8">Lacks conserved residue(s) required for the propagation of feature annotation.</text>
</comment>
<proteinExistence type="inferred from homology"/>
<evidence type="ECO:0000256" key="5">
    <source>
        <dbReference type="ARBA" id="ARBA00022670"/>
    </source>
</evidence>
<keyword evidence="6 7" id="KW-0378">Hydrolase</keyword>
<keyword evidence="7" id="KW-1133">Transmembrane helix</keyword>
<dbReference type="InterPro" id="IPR019758">
    <property type="entry name" value="Pept_S26A_signal_pept_1_CS"/>
</dbReference>
<dbReference type="InterPro" id="IPR019757">
    <property type="entry name" value="Pept_S26A_signal_pept_1_Lys-AS"/>
</dbReference>
<evidence type="ECO:0000256" key="7">
    <source>
        <dbReference type="RuleBase" id="RU003993"/>
    </source>
</evidence>
<evidence type="ECO:0000313" key="11">
    <source>
        <dbReference type="Proteomes" id="UP000462362"/>
    </source>
</evidence>
<evidence type="ECO:0000256" key="8">
    <source>
        <dbReference type="RuleBase" id="RU362042"/>
    </source>
</evidence>